<dbReference type="EMBL" id="CAJHCQ010000006">
    <property type="protein sequence ID" value="CAD6532991.1"/>
    <property type="molecule type" value="Genomic_DNA"/>
</dbReference>
<accession>A0ABM8NM77</accession>
<feature type="signal peptide" evidence="1">
    <location>
        <begin position="1"/>
        <end position="21"/>
    </location>
</feature>
<proteinExistence type="predicted"/>
<gene>
    <name evidence="2" type="ORF">LMG27952_02685</name>
</gene>
<reference evidence="2 3" key="1">
    <citation type="submission" date="2020-10" db="EMBL/GenBank/DDBJ databases">
        <authorList>
            <person name="Peeters C."/>
        </authorList>
    </citation>
    <scope>NUCLEOTIDE SEQUENCE [LARGE SCALE GENOMIC DNA]</scope>
    <source>
        <strain evidence="2 3">LMG 27952</strain>
    </source>
</reference>
<dbReference type="Proteomes" id="UP000656319">
    <property type="component" value="Unassembled WGS sequence"/>
</dbReference>
<sequence>MNIRILLVAACMTMAAGCSTASGPTHNTDTIKLQGGAQIYRVQCQGLFESSKTCMKQAEKLCGDQNVRELSSIQPATAGSNPEADKREITFSCEAPAAN</sequence>
<organism evidence="2 3">
    <name type="scientific">Paraburkholderia hiiakae</name>
    <dbReference type="NCBI Taxonomy" id="1081782"/>
    <lineage>
        <taxon>Bacteria</taxon>
        <taxon>Pseudomonadati</taxon>
        <taxon>Pseudomonadota</taxon>
        <taxon>Betaproteobacteria</taxon>
        <taxon>Burkholderiales</taxon>
        <taxon>Burkholderiaceae</taxon>
        <taxon>Paraburkholderia</taxon>
    </lineage>
</organism>
<protein>
    <submittedName>
        <fullName evidence="2">Uncharacterized protein</fullName>
    </submittedName>
</protein>
<dbReference type="PROSITE" id="PS51257">
    <property type="entry name" value="PROKAR_LIPOPROTEIN"/>
    <property type="match status" value="1"/>
</dbReference>
<evidence type="ECO:0000313" key="2">
    <source>
        <dbReference type="EMBL" id="CAD6532991.1"/>
    </source>
</evidence>
<evidence type="ECO:0000256" key="1">
    <source>
        <dbReference type="SAM" id="SignalP"/>
    </source>
</evidence>
<feature type="chain" id="PRO_5047086499" evidence="1">
    <location>
        <begin position="22"/>
        <end position="99"/>
    </location>
</feature>
<comment type="caution">
    <text evidence="2">The sequence shown here is derived from an EMBL/GenBank/DDBJ whole genome shotgun (WGS) entry which is preliminary data.</text>
</comment>
<name>A0ABM8NM77_9BURK</name>
<keyword evidence="3" id="KW-1185">Reference proteome</keyword>
<evidence type="ECO:0000313" key="3">
    <source>
        <dbReference type="Proteomes" id="UP000656319"/>
    </source>
</evidence>
<keyword evidence="1" id="KW-0732">Signal</keyword>